<sequence length="108" mass="11706">MEEAAAVPGRAALEEAGRLLGRAAVHYAVYLCGPGFAEGDRLRARAAAILGHYFPTPEEYGWMAAAAEAAGRAVLEELCREGGGGISRRLAEQRFRQQMAELVEIYRL</sequence>
<gene>
    <name evidence="1" type="ORF">R50_2250</name>
</gene>
<dbReference type="EMBL" id="LR778114">
    <property type="protein sequence ID" value="CAB1129747.1"/>
    <property type="molecule type" value="Genomic_DNA"/>
</dbReference>
<dbReference type="AlphaFoldDB" id="A0A6F8ZIC7"/>
<organism evidence="1 2">
    <name type="scientific">Candidatus Hydrogenisulfobacillus filiaventi</name>
    <dbReference type="NCBI Taxonomy" id="2707344"/>
    <lineage>
        <taxon>Bacteria</taxon>
        <taxon>Bacillati</taxon>
        <taxon>Bacillota</taxon>
        <taxon>Clostridia</taxon>
        <taxon>Eubacteriales</taxon>
        <taxon>Clostridiales Family XVII. Incertae Sedis</taxon>
        <taxon>Candidatus Hydrogenisulfobacillus</taxon>
    </lineage>
</organism>
<accession>A0A6F8ZIC7</accession>
<dbReference type="KEGG" id="hfv:R50_2250"/>
<name>A0A6F8ZIC7_9FIRM</name>
<reference evidence="1 2" key="1">
    <citation type="submission" date="2020-02" db="EMBL/GenBank/DDBJ databases">
        <authorList>
            <person name="Hogendoorn C."/>
        </authorList>
    </citation>
    <scope>NUCLEOTIDE SEQUENCE [LARGE SCALE GENOMIC DNA]</scope>
    <source>
        <strain evidence="1">R501</strain>
    </source>
</reference>
<evidence type="ECO:0000313" key="2">
    <source>
        <dbReference type="Proteomes" id="UP000503399"/>
    </source>
</evidence>
<evidence type="ECO:0000313" key="1">
    <source>
        <dbReference type="EMBL" id="CAB1129747.1"/>
    </source>
</evidence>
<protein>
    <submittedName>
        <fullName evidence="1">Uncharacterized protein</fullName>
    </submittedName>
</protein>
<keyword evidence="2" id="KW-1185">Reference proteome</keyword>
<dbReference type="Proteomes" id="UP000503399">
    <property type="component" value="Chromosome"/>
</dbReference>
<proteinExistence type="predicted"/>